<evidence type="ECO:0000313" key="3">
    <source>
        <dbReference type="Proteomes" id="UP000699042"/>
    </source>
</evidence>
<dbReference type="PRINTS" id="PR00081">
    <property type="entry name" value="GDHRDH"/>
</dbReference>
<accession>A0A9P7R6I3</accession>
<keyword evidence="3" id="KW-1185">Reference proteome</keyword>
<dbReference type="AlphaFoldDB" id="A0A9P7R6I3"/>
<dbReference type="Pfam" id="PF00106">
    <property type="entry name" value="adh_short"/>
    <property type="match status" value="1"/>
</dbReference>
<dbReference type="Gene3D" id="3.40.50.720">
    <property type="entry name" value="NAD(P)-binding Rossmann-like Domain"/>
    <property type="match status" value="1"/>
</dbReference>
<organism evidence="2 3">
    <name type="scientific">Colletotrichum scovillei</name>
    <dbReference type="NCBI Taxonomy" id="1209932"/>
    <lineage>
        <taxon>Eukaryota</taxon>
        <taxon>Fungi</taxon>
        <taxon>Dikarya</taxon>
        <taxon>Ascomycota</taxon>
        <taxon>Pezizomycotina</taxon>
        <taxon>Sordariomycetes</taxon>
        <taxon>Hypocreomycetidae</taxon>
        <taxon>Glomerellales</taxon>
        <taxon>Glomerellaceae</taxon>
        <taxon>Colletotrichum</taxon>
        <taxon>Colletotrichum acutatum species complex</taxon>
    </lineage>
</organism>
<dbReference type="InterPro" id="IPR036291">
    <property type="entry name" value="NAD(P)-bd_dom_sf"/>
</dbReference>
<gene>
    <name evidence="2" type="ORF">JMJ77_001703</name>
</gene>
<dbReference type="SUPFAM" id="SSF51735">
    <property type="entry name" value="NAD(P)-binding Rossmann-fold domains"/>
    <property type="match status" value="1"/>
</dbReference>
<sequence length="601" mass="65362">MAPPQDAERVQLPETWNPESISFPLRRDLPSIPGAPKGAAWVWGAEDNVGRLNLLTPTRVLAASKAIKSGEVIPVNLPLDVPGQPAFNREPFVHHLKTLIPGLCYDDNYYMNTQSGTQWDGFRHFAHLPSGTFYNNTKGQDIEGPASNLKCSIHHWAERGIAGRGVLLDFCSYAHAKGLKFDPYDTCSIFYQDLLECGRAQGIDIRPKAQGGDIEIGDILFIRSGWVEAYHSKNPAERAHLGLRGHKEIKFGGLAQEESIIDWLHDCYFAAVAGDSPTFEAWPTKAEYHLHEYILSLWGMPLGEMLNLETLARRCRETNQWTFFFTSAPANCPLLEPHEMRIEGRTFIVSGGASGLGQACVEHIVEKGGHVAVLDISQDAGAVLVDKLGSQTRFFLCDVTSTETVTEAVNGAAQWSASTKMPLGGVVAAAGVGGPATILDKHGAPFDLNLVDWVLNVNLRGTIDLVRQSVAQLAKVEPVEPDGERGIVIMVASSAAFDGQKGQVSYAASKGAITAMTLPMTRDLARFGIRVATIAPSLFESAMTSRMSGKVRTSLESAMEFPKRAGQPDEFAAVAVHLIENIMLNGTVIRLDGGMRMPSKM</sequence>
<evidence type="ECO:0008006" key="4">
    <source>
        <dbReference type="Google" id="ProtNLM"/>
    </source>
</evidence>
<comment type="similarity">
    <text evidence="1">Belongs to the Cyclase 1 superfamily.</text>
</comment>
<dbReference type="InterPro" id="IPR007325">
    <property type="entry name" value="KFase/CYL"/>
</dbReference>
<dbReference type="Proteomes" id="UP000699042">
    <property type="component" value="Unassembled WGS sequence"/>
</dbReference>
<comment type="caution">
    <text evidence="2">The sequence shown here is derived from an EMBL/GenBank/DDBJ whole genome shotgun (WGS) entry which is preliminary data.</text>
</comment>
<dbReference type="EMBL" id="JAESDN010000004">
    <property type="protein sequence ID" value="KAG7051076.1"/>
    <property type="molecule type" value="Genomic_DNA"/>
</dbReference>
<dbReference type="GO" id="GO:0004061">
    <property type="term" value="F:arylformamidase activity"/>
    <property type="evidence" value="ECO:0007669"/>
    <property type="project" value="InterPro"/>
</dbReference>
<dbReference type="Gene3D" id="3.50.30.50">
    <property type="entry name" value="Putative cyclase"/>
    <property type="match status" value="1"/>
</dbReference>
<evidence type="ECO:0000313" key="2">
    <source>
        <dbReference type="EMBL" id="KAG7051076.1"/>
    </source>
</evidence>
<dbReference type="Pfam" id="PF04199">
    <property type="entry name" value="Cyclase"/>
    <property type="match status" value="1"/>
</dbReference>
<evidence type="ECO:0000256" key="1">
    <source>
        <dbReference type="ARBA" id="ARBA00007865"/>
    </source>
</evidence>
<dbReference type="InterPro" id="IPR037175">
    <property type="entry name" value="KFase_sf"/>
</dbReference>
<proteinExistence type="inferred from homology"/>
<name>A0A9P7R6I3_9PEZI</name>
<dbReference type="InterPro" id="IPR002347">
    <property type="entry name" value="SDR_fam"/>
</dbReference>
<reference evidence="2" key="1">
    <citation type="submission" date="2021-05" db="EMBL/GenBank/DDBJ databases">
        <title>Comparative genomics of three Colletotrichum scovillei strains and genetic complementation revealed genes involved fungal growth and virulence on chili pepper.</title>
        <authorList>
            <person name="Hsieh D.-K."/>
            <person name="Chuang S.-C."/>
            <person name="Chen C.-Y."/>
            <person name="Chao Y.-T."/>
            <person name="Lu M.-Y.J."/>
            <person name="Lee M.-H."/>
            <person name="Shih M.-C."/>
        </authorList>
    </citation>
    <scope>NUCLEOTIDE SEQUENCE</scope>
    <source>
        <strain evidence="2">Coll-153</strain>
    </source>
</reference>
<dbReference type="GO" id="GO:0019441">
    <property type="term" value="P:L-tryptophan catabolic process to kynurenine"/>
    <property type="evidence" value="ECO:0007669"/>
    <property type="project" value="InterPro"/>
</dbReference>
<protein>
    <recommendedName>
        <fullName evidence="4">Short chain dehydrogenase</fullName>
    </recommendedName>
</protein>
<dbReference type="PANTHER" id="PTHR34861:SF10">
    <property type="entry name" value="CYCLASE"/>
    <property type="match status" value="1"/>
</dbReference>
<dbReference type="SUPFAM" id="SSF102198">
    <property type="entry name" value="Putative cyclase"/>
    <property type="match status" value="1"/>
</dbReference>
<dbReference type="PANTHER" id="PTHR34861">
    <property type="match status" value="1"/>
</dbReference>